<dbReference type="InterPro" id="IPR029028">
    <property type="entry name" value="Alpha/beta_knot_MTases"/>
</dbReference>
<evidence type="ECO:0000256" key="9">
    <source>
        <dbReference type="ARBA" id="ARBA00022691"/>
    </source>
</evidence>
<dbReference type="InterPro" id="IPR046887">
    <property type="entry name" value="RsmE_PUA-like"/>
</dbReference>
<name>A0A0R2D381_9LACO</name>
<gene>
    <name evidence="15" type="ORF">FC19_GL000676</name>
</gene>
<evidence type="ECO:0000313" key="16">
    <source>
        <dbReference type="Proteomes" id="UP000051015"/>
    </source>
</evidence>
<comment type="catalytic activity">
    <reaction evidence="11 12">
        <text>uridine(1498) in 16S rRNA + S-adenosyl-L-methionine = N(3)-methyluridine(1498) in 16S rRNA + S-adenosyl-L-homocysteine + H(+)</text>
        <dbReference type="Rhea" id="RHEA:42920"/>
        <dbReference type="Rhea" id="RHEA-COMP:10283"/>
        <dbReference type="Rhea" id="RHEA-COMP:10284"/>
        <dbReference type="ChEBI" id="CHEBI:15378"/>
        <dbReference type="ChEBI" id="CHEBI:57856"/>
        <dbReference type="ChEBI" id="CHEBI:59789"/>
        <dbReference type="ChEBI" id="CHEBI:65315"/>
        <dbReference type="ChEBI" id="CHEBI:74502"/>
        <dbReference type="EC" id="2.1.1.193"/>
    </reaction>
</comment>
<keyword evidence="16" id="KW-1185">Reference proteome</keyword>
<dbReference type="NCBIfam" id="TIGR00046">
    <property type="entry name" value="RsmE family RNA methyltransferase"/>
    <property type="match status" value="1"/>
</dbReference>
<dbReference type="SUPFAM" id="SSF75217">
    <property type="entry name" value="alpha/beta knot"/>
    <property type="match status" value="1"/>
</dbReference>
<comment type="function">
    <text evidence="10 12">Specifically methylates the N3 position of the uracil ring of uridine 1498 (m3U1498) in 16S rRNA. Acts on the fully assembled 30S ribosomal subunit.</text>
</comment>
<dbReference type="AlphaFoldDB" id="A0A0R2D381"/>
<sequence length="237" mass="26553">MLPAEVYHHAVIVMRMKPGDQFEIVAADKKVTVMQLERVTDHAATARVCKKLEHTVELPLQVTIACGLSKKDKADWIVQKATELGAQHFVFFAGDYSIVKWDKNKQGKKLTRLNKIIKGASEQAHRVMVPTVSYFENIKKIPLEKYSEKMVAYEEAAKEGETAVLAQLVSRLKKQKETIAKQHLIAVFGPEGGISPAEVQYLRDNDFLLTGLGPRIMRAETAPMYLLSALSFSLELS</sequence>
<evidence type="ECO:0000256" key="6">
    <source>
        <dbReference type="ARBA" id="ARBA00022552"/>
    </source>
</evidence>
<accession>A0A0R2D381</accession>
<feature type="domain" description="Ribosomal RNA small subunit methyltransferase E PUA-like" evidence="14">
    <location>
        <begin position="2"/>
        <end position="47"/>
    </location>
</feature>
<dbReference type="InterPro" id="IPR029026">
    <property type="entry name" value="tRNA_m1G_MTases_N"/>
</dbReference>
<evidence type="ECO:0000256" key="2">
    <source>
        <dbReference type="ARBA" id="ARBA00005528"/>
    </source>
</evidence>
<dbReference type="PANTHER" id="PTHR30027:SF3">
    <property type="entry name" value="16S RRNA (URACIL(1498)-N(3))-METHYLTRANSFERASE"/>
    <property type="match status" value="1"/>
</dbReference>
<dbReference type="CDD" id="cd18084">
    <property type="entry name" value="RsmE-like"/>
    <property type="match status" value="1"/>
</dbReference>
<reference evidence="15 16" key="1">
    <citation type="journal article" date="2015" name="Genome Announc.">
        <title>Expanding the biotechnology potential of lactobacilli through comparative genomics of 213 strains and associated genera.</title>
        <authorList>
            <person name="Sun Z."/>
            <person name="Harris H.M."/>
            <person name="McCann A."/>
            <person name="Guo C."/>
            <person name="Argimon S."/>
            <person name="Zhang W."/>
            <person name="Yang X."/>
            <person name="Jeffery I.B."/>
            <person name="Cooney J.C."/>
            <person name="Kagawa T.F."/>
            <person name="Liu W."/>
            <person name="Song Y."/>
            <person name="Salvetti E."/>
            <person name="Wrobel A."/>
            <person name="Rasinkangas P."/>
            <person name="Parkhill J."/>
            <person name="Rea M.C."/>
            <person name="O'Sullivan O."/>
            <person name="Ritari J."/>
            <person name="Douillard F.P."/>
            <person name="Paul Ross R."/>
            <person name="Yang R."/>
            <person name="Briner A.E."/>
            <person name="Felis G.E."/>
            <person name="de Vos W.M."/>
            <person name="Barrangou R."/>
            <person name="Klaenhammer T.R."/>
            <person name="Caufield P.W."/>
            <person name="Cui Y."/>
            <person name="Zhang H."/>
            <person name="O'Toole P.W."/>
        </authorList>
    </citation>
    <scope>NUCLEOTIDE SEQUENCE [LARGE SCALE GENOMIC DNA]</scope>
    <source>
        <strain evidence="15 16">DSM 21051</strain>
    </source>
</reference>
<dbReference type="PANTHER" id="PTHR30027">
    <property type="entry name" value="RIBOSOMAL RNA SMALL SUBUNIT METHYLTRANSFERASE E"/>
    <property type="match status" value="1"/>
</dbReference>
<dbReference type="Proteomes" id="UP000051015">
    <property type="component" value="Unassembled WGS sequence"/>
</dbReference>
<keyword evidence="6 12" id="KW-0698">rRNA processing</keyword>
<dbReference type="GO" id="GO:0070042">
    <property type="term" value="F:rRNA (uridine-N3-)-methyltransferase activity"/>
    <property type="evidence" value="ECO:0007669"/>
    <property type="project" value="TreeGrafter"/>
</dbReference>
<evidence type="ECO:0000256" key="5">
    <source>
        <dbReference type="ARBA" id="ARBA00022490"/>
    </source>
</evidence>
<feature type="domain" description="Ribosomal RNA small subunit methyltransferase E methyltransferase" evidence="13">
    <location>
        <begin position="57"/>
        <end position="230"/>
    </location>
</feature>
<evidence type="ECO:0000256" key="8">
    <source>
        <dbReference type="ARBA" id="ARBA00022679"/>
    </source>
</evidence>
<dbReference type="EC" id="2.1.1.193" evidence="3 12"/>
<dbReference type="Gene3D" id="3.40.1280.10">
    <property type="match status" value="1"/>
</dbReference>
<evidence type="ECO:0000256" key="12">
    <source>
        <dbReference type="PIRNR" id="PIRNR015601"/>
    </source>
</evidence>
<comment type="subcellular location">
    <subcellularLocation>
        <location evidence="1 12">Cytoplasm</location>
    </subcellularLocation>
</comment>
<dbReference type="GO" id="GO:0005737">
    <property type="term" value="C:cytoplasm"/>
    <property type="evidence" value="ECO:0007669"/>
    <property type="project" value="UniProtKB-SubCell"/>
</dbReference>
<evidence type="ECO:0000256" key="10">
    <source>
        <dbReference type="ARBA" id="ARBA00025699"/>
    </source>
</evidence>
<evidence type="ECO:0000259" key="14">
    <source>
        <dbReference type="Pfam" id="PF20260"/>
    </source>
</evidence>
<evidence type="ECO:0000256" key="4">
    <source>
        <dbReference type="ARBA" id="ARBA00013673"/>
    </source>
</evidence>
<organism evidence="15 16">
    <name type="scientific">Liquorilactobacillus aquaticus DSM 21051</name>
    <dbReference type="NCBI Taxonomy" id="1423725"/>
    <lineage>
        <taxon>Bacteria</taxon>
        <taxon>Bacillati</taxon>
        <taxon>Bacillota</taxon>
        <taxon>Bacilli</taxon>
        <taxon>Lactobacillales</taxon>
        <taxon>Lactobacillaceae</taxon>
        <taxon>Liquorilactobacillus</taxon>
    </lineage>
</organism>
<evidence type="ECO:0000313" key="15">
    <source>
        <dbReference type="EMBL" id="KRM96388.1"/>
    </source>
</evidence>
<dbReference type="PIRSF" id="PIRSF015601">
    <property type="entry name" value="MTase_slr0722"/>
    <property type="match status" value="1"/>
</dbReference>
<keyword evidence="8 12" id="KW-0808">Transferase</keyword>
<evidence type="ECO:0000256" key="7">
    <source>
        <dbReference type="ARBA" id="ARBA00022603"/>
    </source>
</evidence>
<dbReference type="PATRIC" id="fig|1423725.3.peg.699"/>
<evidence type="ECO:0000256" key="3">
    <source>
        <dbReference type="ARBA" id="ARBA00012328"/>
    </source>
</evidence>
<comment type="similarity">
    <text evidence="2 12">Belongs to the RNA methyltransferase RsmE family.</text>
</comment>
<keyword evidence="7 12" id="KW-0489">Methyltransferase</keyword>
<evidence type="ECO:0000259" key="13">
    <source>
        <dbReference type="Pfam" id="PF04452"/>
    </source>
</evidence>
<protein>
    <recommendedName>
        <fullName evidence="4 12">Ribosomal RNA small subunit methyltransferase E</fullName>
        <ecNumber evidence="3 12">2.1.1.193</ecNumber>
    </recommendedName>
</protein>
<dbReference type="SUPFAM" id="SSF88697">
    <property type="entry name" value="PUA domain-like"/>
    <property type="match status" value="1"/>
</dbReference>
<proteinExistence type="inferred from homology"/>
<dbReference type="Pfam" id="PF04452">
    <property type="entry name" value="Methyltrans_RNA"/>
    <property type="match status" value="1"/>
</dbReference>
<dbReference type="NCBIfam" id="NF008691">
    <property type="entry name" value="PRK11713.1-4"/>
    <property type="match status" value="1"/>
</dbReference>
<dbReference type="EMBL" id="AYZD01000015">
    <property type="protein sequence ID" value="KRM96388.1"/>
    <property type="molecule type" value="Genomic_DNA"/>
</dbReference>
<dbReference type="InterPro" id="IPR006700">
    <property type="entry name" value="RsmE"/>
</dbReference>
<comment type="caution">
    <text evidence="15">The sequence shown here is derived from an EMBL/GenBank/DDBJ whole genome shotgun (WGS) entry which is preliminary data.</text>
</comment>
<keyword evidence="5 12" id="KW-0963">Cytoplasm</keyword>
<keyword evidence="9 12" id="KW-0949">S-adenosyl-L-methionine</keyword>
<evidence type="ECO:0000256" key="1">
    <source>
        <dbReference type="ARBA" id="ARBA00004496"/>
    </source>
</evidence>
<dbReference type="Pfam" id="PF20260">
    <property type="entry name" value="PUA_4"/>
    <property type="match status" value="1"/>
</dbReference>
<evidence type="ECO:0000256" key="11">
    <source>
        <dbReference type="ARBA" id="ARBA00047944"/>
    </source>
</evidence>
<dbReference type="STRING" id="1423725.FC19_GL000676"/>
<dbReference type="InterPro" id="IPR015947">
    <property type="entry name" value="PUA-like_sf"/>
</dbReference>
<dbReference type="InterPro" id="IPR046886">
    <property type="entry name" value="RsmE_MTase_dom"/>
</dbReference>
<dbReference type="GO" id="GO:0070475">
    <property type="term" value="P:rRNA base methylation"/>
    <property type="evidence" value="ECO:0007669"/>
    <property type="project" value="TreeGrafter"/>
</dbReference>